<gene>
    <name evidence="8" type="ORF">EJ05DRAFT_317844</name>
</gene>
<dbReference type="EMBL" id="ML996569">
    <property type="protein sequence ID" value="KAF2759984.1"/>
    <property type="molecule type" value="Genomic_DNA"/>
</dbReference>
<comment type="subcellular location">
    <subcellularLocation>
        <location evidence="1">Secreted</location>
    </subcellularLocation>
</comment>
<keyword evidence="5" id="KW-0464">Manganese</keyword>
<evidence type="ECO:0000256" key="3">
    <source>
        <dbReference type="ARBA" id="ARBA00022525"/>
    </source>
</evidence>
<keyword evidence="6" id="KW-0732">Signal</keyword>
<dbReference type="InterPro" id="IPR011051">
    <property type="entry name" value="RmlC_Cupin_sf"/>
</dbReference>
<organism evidence="8 9">
    <name type="scientific">Pseudovirgaria hyperparasitica</name>
    <dbReference type="NCBI Taxonomy" id="470096"/>
    <lineage>
        <taxon>Eukaryota</taxon>
        <taxon>Fungi</taxon>
        <taxon>Dikarya</taxon>
        <taxon>Ascomycota</taxon>
        <taxon>Pezizomycotina</taxon>
        <taxon>Dothideomycetes</taxon>
        <taxon>Dothideomycetes incertae sedis</taxon>
        <taxon>Acrospermales</taxon>
        <taxon>Acrospermaceae</taxon>
        <taxon>Pseudovirgaria</taxon>
    </lineage>
</organism>
<dbReference type="RefSeq" id="XP_033602435.1">
    <property type="nucleotide sequence ID" value="XM_033740738.1"/>
</dbReference>
<dbReference type="GO" id="GO:0030145">
    <property type="term" value="F:manganese ion binding"/>
    <property type="evidence" value="ECO:0007669"/>
    <property type="project" value="InterPro"/>
</dbReference>
<dbReference type="OrthoDB" id="1921208at2759"/>
<comment type="similarity">
    <text evidence="2">Belongs to the germin family.</text>
</comment>
<feature type="chain" id="PRO_5025451755" evidence="6">
    <location>
        <begin position="21"/>
        <end position="264"/>
    </location>
</feature>
<evidence type="ECO:0000313" key="9">
    <source>
        <dbReference type="Proteomes" id="UP000799437"/>
    </source>
</evidence>
<proteinExistence type="inferred from homology"/>
<keyword evidence="9" id="KW-1185">Reference proteome</keyword>
<evidence type="ECO:0000256" key="5">
    <source>
        <dbReference type="ARBA" id="ARBA00023211"/>
    </source>
</evidence>
<dbReference type="Gene3D" id="2.60.120.10">
    <property type="entry name" value="Jelly Rolls"/>
    <property type="match status" value="1"/>
</dbReference>
<dbReference type="CDD" id="cd02241">
    <property type="entry name" value="cupin_OxOx"/>
    <property type="match status" value="1"/>
</dbReference>
<dbReference type="InterPro" id="IPR006045">
    <property type="entry name" value="Cupin_1"/>
</dbReference>
<dbReference type="AlphaFoldDB" id="A0A6A6WD48"/>
<dbReference type="GeneID" id="54481792"/>
<dbReference type="InterPro" id="IPR001929">
    <property type="entry name" value="Germin"/>
</dbReference>
<feature type="signal peptide" evidence="6">
    <location>
        <begin position="1"/>
        <end position="20"/>
    </location>
</feature>
<sequence length="264" mass="27717">MSPSITKILFLALTASITQAAPASSSLSARQAPAGPDIPFLESLQTAPSAKIRFQRLFTKDQKGSELLDAEALKKALVFDFNNGAVSAGGTVKSANVETFPVLTDLGISVTVANLGPCGINTPHVHPRATEFLTVVEGPGVDVGIILENAIVGAGKQSELTARVEKLQGTVFPVGSIHYQFNNNCDNTTFVAALNSEDPGTGQIAQNFLNLNDEVVKAVIGFPKSLAGADIQTIRQNIPANLAIATEACYQKCKTEGKMHSIGL</sequence>
<evidence type="ECO:0000256" key="2">
    <source>
        <dbReference type="ARBA" id="ARBA00007456"/>
    </source>
</evidence>
<evidence type="ECO:0000259" key="7">
    <source>
        <dbReference type="SMART" id="SM00835"/>
    </source>
</evidence>
<protein>
    <submittedName>
        <fullName evidence="8">RmlC-like cupin</fullName>
    </submittedName>
</protein>
<evidence type="ECO:0000313" key="8">
    <source>
        <dbReference type="EMBL" id="KAF2759984.1"/>
    </source>
</evidence>
<dbReference type="SMART" id="SM00835">
    <property type="entry name" value="Cupin_1"/>
    <property type="match status" value="1"/>
</dbReference>
<name>A0A6A6WD48_9PEZI</name>
<evidence type="ECO:0000256" key="1">
    <source>
        <dbReference type="ARBA" id="ARBA00004613"/>
    </source>
</evidence>
<feature type="domain" description="Cupin type-1" evidence="7">
    <location>
        <begin position="79"/>
        <end position="228"/>
    </location>
</feature>
<keyword evidence="4" id="KW-0479">Metal-binding</keyword>
<dbReference type="GO" id="GO:0005576">
    <property type="term" value="C:extracellular region"/>
    <property type="evidence" value="ECO:0007669"/>
    <property type="project" value="UniProtKB-SubCell"/>
</dbReference>
<keyword evidence="3" id="KW-0964">Secreted</keyword>
<dbReference type="PANTHER" id="PTHR31238">
    <property type="entry name" value="GERMIN-LIKE PROTEIN SUBFAMILY 3 MEMBER 3"/>
    <property type="match status" value="1"/>
</dbReference>
<reference evidence="8" key="1">
    <citation type="journal article" date="2020" name="Stud. Mycol.">
        <title>101 Dothideomycetes genomes: a test case for predicting lifestyles and emergence of pathogens.</title>
        <authorList>
            <person name="Haridas S."/>
            <person name="Albert R."/>
            <person name="Binder M."/>
            <person name="Bloem J."/>
            <person name="Labutti K."/>
            <person name="Salamov A."/>
            <person name="Andreopoulos B."/>
            <person name="Baker S."/>
            <person name="Barry K."/>
            <person name="Bills G."/>
            <person name="Bluhm B."/>
            <person name="Cannon C."/>
            <person name="Castanera R."/>
            <person name="Culley D."/>
            <person name="Daum C."/>
            <person name="Ezra D."/>
            <person name="Gonzalez J."/>
            <person name="Henrissat B."/>
            <person name="Kuo A."/>
            <person name="Liang C."/>
            <person name="Lipzen A."/>
            <person name="Lutzoni F."/>
            <person name="Magnuson J."/>
            <person name="Mondo S."/>
            <person name="Nolan M."/>
            <person name="Ohm R."/>
            <person name="Pangilinan J."/>
            <person name="Park H.-J."/>
            <person name="Ramirez L."/>
            <person name="Alfaro M."/>
            <person name="Sun H."/>
            <person name="Tritt A."/>
            <person name="Yoshinaga Y."/>
            <person name="Zwiers L.-H."/>
            <person name="Turgeon B."/>
            <person name="Goodwin S."/>
            <person name="Spatafora J."/>
            <person name="Crous P."/>
            <person name="Grigoriev I."/>
        </authorList>
    </citation>
    <scope>NUCLEOTIDE SEQUENCE</scope>
    <source>
        <strain evidence="8">CBS 121739</strain>
    </source>
</reference>
<dbReference type="Proteomes" id="UP000799437">
    <property type="component" value="Unassembled WGS sequence"/>
</dbReference>
<dbReference type="Pfam" id="PF00190">
    <property type="entry name" value="Cupin_1"/>
    <property type="match status" value="1"/>
</dbReference>
<dbReference type="InterPro" id="IPR014710">
    <property type="entry name" value="RmlC-like_jellyroll"/>
</dbReference>
<evidence type="ECO:0000256" key="4">
    <source>
        <dbReference type="ARBA" id="ARBA00022723"/>
    </source>
</evidence>
<evidence type="ECO:0000256" key="6">
    <source>
        <dbReference type="SAM" id="SignalP"/>
    </source>
</evidence>
<dbReference type="SUPFAM" id="SSF51182">
    <property type="entry name" value="RmlC-like cupins"/>
    <property type="match status" value="1"/>
</dbReference>
<accession>A0A6A6WD48</accession>